<dbReference type="InterPro" id="IPR050147">
    <property type="entry name" value="Ser/Thr_Dehydratase"/>
</dbReference>
<evidence type="ECO:0000256" key="4">
    <source>
        <dbReference type="SAM" id="MobiDB-lite"/>
    </source>
</evidence>
<dbReference type="PANTHER" id="PTHR48078:SF6">
    <property type="entry name" value="L-THREONINE DEHYDRATASE CATABOLIC TDCB"/>
    <property type="match status" value="1"/>
</dbReference>
<feature type="region of interest" description="Disordered" evidence="4">
    <location>
        <begin position="1"/>
        <end position="29"/>
    </location>
</feature>
<dbReference type="Pfam" id="PF00291">
    <property type="entry name" value="PALP"/>
    <property type="match status" value="1"/>
</dbReference>
<gene>
    <name evidence="6" type="ORF">SAMN04488565_0552</name>
</gene>
<dbReference type="GO" id="GO:0009097">
    <property type="term" value="P:isoleucine biosynthetic process"/>
    <property type="evidence" value="ECO:0007669"/>
    <property type="project" value="TreeGrafter"/>
</dbReference>
<keyword evidence="3" id="KW-0456">Lyase</keyword>
<dbReference type="AlphaFoldDB" id="A0A1H0Y5Y5"/>
<dbReference type="EMBL" id="FNKB01000001">
    <property type="protein sequence ID" value="SDQ10567.1"/>
    <property type="molecule type" value="Genomic_DNA"/>
</dbReference>
<dbReference type="GO" id="GO:0006567">
    <property type="term" value="P:L-threonine catabolic process"/>
    <property type="evidence" value="ECO:0007669"/>
    <property type="project" value="TreeGrafter"/>
</dbReference>
<evidence type="ECO:0000313" key="6">
    <source>
        <dbReference type="EMBL" id="SDQ10567.1"/>
    </source>
</evidence>
<evidence type="ECO:0000259" key="5">
    <source>
        <dbReference type="Pfam" id="PF00291"/>
    </source>
</evidence>
<dbReference type="RefSeq" id="WP_074689896.1">
    <property type="nucleotide sequence ID" value="NZ_FNKB01000001.1"/>
</dbReference>
<organism evidence="6 7">
    <name type="scientific">Leucobacter chromiiresistens</name>
    <dbReference type="NCBI Taxonomy" id="1079994"/>
    <lineage>
        <taxon>Bacteria</taxon>
        <taxon>Bacillati</taxon>
        <taxon>Actinomycetota</taxon>
        <taxon>Actinomycetes</taxon>
        <taxon>Micrococcales</taxon>
        <taxon>Microbacteriaceae</taxon>
        <taxon>Leucobacter</taxon>
    </lineage>
</organism>
<dbReference type="PANTHER" id="PTHR48078">
    <property type="entry name" value="THREONINE DEHYDRATASE, MITOCHONDRIAL-RELATED"/>
    <property type="match status" value="1"/>
</dbReference>
<reference evidence="6 7" key="1">
    <citation type="submission" date="2016-10" db="EMBL/GenBank/DDBJ databases">
        <authorList>
            <person name="de Groot N.N."/>
        </authorList>
    </citation>
    <scope>NUCLEOTIDE SEQUENCE [LARGE SCALE GENOMIC DNA]</scope>
    <source>
        <strain evidence="6 7">DSM 22788</strain>
    </source>
</reference>
<proteinExistence type="predicted"/>
<sequence length="373" mass="38881">MPERQYVDPASGERIPLEPGRWRSGTGGPMLLEPGRGITRAEIEPDAPGLWRYRAAFAGEIAAPVVLGEGRTPLVAGEWGGARPLWKLEWCSPTGSFKDRGSSVMLSLLRQQGARAVIEDSSGNGGASVAAYGAAAGLDVSVFAPASTSPGKLVQARAYGARIELVEGPRVAAQDAAIAAAERGLGWYASHNWHPFFLEGTKTLAYEIWEDLGFVAPDAVVMPVGAGSSLLGCALGFRELLRAGEIDRLPRLYAAQPLHCSPVDAAFHVKRGDAARARAVLPTIAEGASIARPLRLEPMLDALRESGGGTVAIPEDGIRAAHAQLAARGLFAEPTSATAAAALGVLVERRAILPSDTTVVLLTGSGLKAPPPA</sequence>
<accession>A0A1H0Y5Y5</accession>
<dbReference type="Proteomes" id="UP000182690">
    <property type="component" value="Unassembled WGS sequence"/>
</dbReference>
<name>A0A1H0Y5Y5_9MICO</name>
<dbReference type="GO" id="GO:0004794">
    <property type="term" value="F:threonine deaminase activity"/>
    <property type="evidence" value="ECO:0007669"/>
    <property type="project" value="TreeGrafter"/>
</dbReference>
<dbReference type="InterPro" id="IPR036052">
    <property type="entry name" value="TrpB-like_PALP_sf"/>
</dbReference>
<evidence type="ECO:0000256" key="1">
    <source>
        <dbReference type="ARBA" id="ARBA00001933"/>
    </source>
</evidence>
<protein>
    <submittedName>
        <fullName evidence="6">Threonine synthase</fullName>
    </submittedName>
</protein>
<dbReference type="GO" id="GO:0003941">
    <property type="term" value="F:L-serine ammonia-lyase activity"/>
    <property type="evidence" value="ECO:0007669"/>
    <property type="project" value="TreeGrafter"/>
</dbReference>
<dbReference type="InterPro" id="IPR001926">
    <property type="entry name" value="TrpB-like_PALP"/>
</dbReference>
<dbReference type="GO" id="GO:0006565">
    <property type="term" value="P:L-serine catabolic process"/>
    <property type="evidence" value="ECO:0007669"/>
    <property type="project" value="TreeGrafter"/>
</dbReference>
<dbReference type="Gene3D" id="3.40.50.1100">
    <property type="match status" value="2"/>
</dbReference>
<evidence type="ECO:0000313" key="7">
    <source>
        <dbReference type="Proteomes" id="UP000182690"/>
    </source>
</evidence>
<evidence type="ECO:0000256" key="2">
    <source>
        <dbReference type="ARBA" id="ARBA00022898"/>
    </source>
</evidence>
<evidence type="ECO:0000256" key="3">
    <source>
        <dbReference type="ARBA" id="ARBA00023239"/>
    </source>
</evidence>
<dbReference type="SUPFAM" id="SSF53686">
    <property type="entry name" value="Tryptophan synthase beta subunit-like PLP-dependent enzymes"/>
    <property type="match status" value="1"/>
</dbReference>
<feature type="domain" description="Tryptophan synthase beta chain-like PALP" evidence="5">
    <location>
        <begin position="67"/>
        <end position="364"/>
    </location>
</feature>
<keyword evidence="2" id="KW-0663">Pyridoxal phosphate</keyword>
<comment type="cofactor">
    <cofactor evidence="1">
        <name>pyridoxal 5'-phosphate</name>
        <dbReference type="ChEBI" id="CHEBI:597326"/>
    </cofactor>
</comment>
<dbReference type="STRING" id="1079994.SAMN04488565_0552"/>